<sequence>MPEPQKRPGRKSKLDPYKPYILKKLKEGPILLLASIGKSKKWVLMEEKPSSRTSYKKSDLSRESLLYSAMKQNQV</sequence>
<organism evidence="1 2">
    <name type="scientific">Methanosarcina siciliae T4/M</name>
    <dbReference type="NCBI Taxonomy" id="1434120"/>
    <lineage>
        <taxon>Archaea</taxon>
        <taxon>Methanobacteriati</taxon>
        <taxon>Methanobacteriota</taxon>
        <taxon>Stenosarchaea group</taxon>
        <taxon>Methanomicrobia</taxon>
        <taxon>Methanosarcinales</taxon>
        <taxon>Methanosarcinaceae</taxon>
        <taxon>Methanosarcina</taxon>
    </lineage>
</organism>
<dbReference type="Proteomes" id="UP000033111">
    <property type="component" value="Chromosome"/>
</dbReference>
<gene>
    <name evidence="1" type="ORF">MSSIT_3762</name>
</gene>
<dbReference type="KEGG" id="msw:MSSIT_3762"/>
<evidence type="ECO:0000313" key="2">
    <source>
        <dbReference type="Proteomes" id="UP000033111"/>
    </source>
</evidence>
<dbReference type="PATRIC" id="fig|1434120.4.peg.4873"/>
<dbReference type="HOGENOM" id="CLU_2662421_0_0_2"/>
<name>A0A0E3L9L5_9EURY</name>
<accession>A0A0E3L9L5</accession>
<protein>
    <submittedName>
        <fullName evidence="1">Mobile element protein</fullName>
    </submittedName>
</protein>
<dbReference type="EMBL" id="CP009506">
    <property type="protein sequence ID" value="AKB30481.1"/>
    <property type="molecule type" value="Genomic_DNA"/>
</dbReference>
<proteinExistence type="predicted"/>
<dbReference type="AlphaFoldDB" id="A0A0E3L9L5"/>
<reference evidence="1 2" key="1">
    <citation type="submission" date="2014-07" db="EMBL/GenBank/DDBJ databases">
        <title>Methanogenic archaea and the global carbon cycle.</title>
        <authorList>
            <person name="Henriksen J.R."/>
            <person name="Luke J."/>
            <person name="Reinhart S."/>
            <person name="Benedict M.N."/>
            <person name="Youngblut N.D."/>
            <person name="Metcalf M.E."/>
            <person name="Whitaker R.J."/>
            <person name="Metcalf W.W."/>
        </authorList>
    </citation>
    <scope>NUCLEOTIDE SEQUENCE [LARGE SCALE GENOMIC DNA]</scope>
    <source>
        <strain evidence="1 2">T4/M</strain>
    </source>
</reference>
<evidence type="ECO:0000313" key="1">
    <source>
        <dbReference type="EMBL" id="AKB30481.1"/>
    </source>
</evidence>
<keyword evidence="2" id="KW-1185">Reference proteome</keyword>